<dbReference type="AlphaFoldDB" id="A0A024GPV1"/>
<evidence type="ECO:0000256" key="2">
    <source>
        <dbReference type="ARBA" id="ARBA00022692"/>
    </source>
</evidence>
<dbReference type="InParanoid" id="A0A024GPV1"/>
<dbReference type="PROSITE" id="PS51371">
    <property type="entry name" value="CBS"/>
    <property type="match status" value="1"/>
</dbReference>
<dbReference type="Proteomes" id="UP000053237">
    <property type="component" value="Unassembled WGS sequence"/>
</dbReference>
<evidence type="ECO:0000256" key="7">
    <source>
        <dbReference type="PROSITE-ProRule" id="PRU01193"/>
    </source>
</evidence>
<dbReference type="Gene3D" id="3.10.580.10">
    <property type="entry name" value="CBS-domain"/>
    <property type="match status" value="1"/>
</dbReference>
<dbReference type="PANTHER" id="PTHR12064:SF97">
    <property type="entry name" value="METAL TRANSPORTER CNNM-5"/>
    <property type="match status" value="1"/>
</dbReference>
<keyword evidence="2 7" id="KW-0812">Transmembrane</keyword>
<sequence>MSEEECEISTPYCNPTAFGINILICMLLIATAGMMAGLTMGLLSLDKLNILILKMEGSLLEKRYAAKVAPIVDRHHFLLVTLLLVNAGANEALPIFLNRLVPEAISILLSVTCVLLFGEILPSAIFTGPQQLQIAAFLSPLVKFLMIVTSPISYPISKVLDYCFGDDHALQKYKRNELKALIALQKESQQAKLHRLDRARMEANIPYCRSFSKGTFTKVDIADYGNLNSEFPTPHRELHSAHGTRLHLDEVTIIHGALDLSSKTVVEVMIPIAKVYMLEHSTKLNQNVMADILASGHSRIPVYKEHPSNIIGLLLVKRLIVVDPDDQRAVKDLCLRKPIVTTPDESCYSILNEFQKGRSHIALLTKEAQIVEKCWEEEKDIPPNVEFVGIVTIEDVIEELIQEEIEDESDMYVQGIVNHWRSKAKKHTFHPAGKSFVKTKLKALAERARLRVRDRKLLLSGSDLDDLRNRSMIQVLSPSHFVGHSDSTQHLEIISESTPLINQ</sequence>
<comment type="caution">
    <text evidence="11">The sequence shown here is derived from an EMBL/GenBank/DDBJ whole genome shotgun (WGS) entry which is preliminary data.</text>
</comment>
<feature type="transmembrane region" description="Helical" evidence="8">
    <location>
        <begin position="20"/>
        <end position="45"/>
    </location>
</feature>
<feature type="domain" description="CBS" evidence="9">
    <location>
        <begin position="334"/>
        <end position="408"/>
    </location>
</feature>
<dbReference type="InterPro" id="IPR044751">
    <property type="entry name" value="Ion_transp-like_CBS"/>
</dbReference>
<dbReference type="InterPro" id="IPR002550">
    <property type="entry name" value="CNNM"/>
</dbReference>
<dbReference type="PROSITE" id="PS51846">
    <property type="entry name" value="CNNM"/>
    <property type="match status" value="1"/>
</dbReference>
<dbReference type="EMBL" id="CAIX01000221">
    <property type="protein sequence ID" value="CCI48374.1"/>
    <property type="molecule type" value="Genomic_DNA"/>
</dbReference>
<evidence type="ECO:0000256" key="5">
    <source>
        <dbReference type="ARBA" id="ARBA00023136"/>
    </source>
</evidence>
<organism evidence="11 12">
    <name type="scientific">Albugo candida</name>
    <dbReference type="NCBI Taxonomy" id="65357"/>
    <lineage>
        <taxon>Eukaryota</taxon>
        <taxon>Sar</taxon>
        <taxon>Stramenopiles</taxon>
        <taxon>Oomycota</taxon>
        <taxon>Peronosporomycetes</taxon>
        <taxon>Albuginales</taxon>
        <taxon>Albuginaceae</taxon>
        <taxon>Albugo</taxon>
    </lineage>
</organism>
<keyword evidence="12" id="KW-1185">Reference proteome</keyword>
<keyword evidence="5 7" id="KW-0472">Membrane</keyword>
<dbReference type="Pfam" id="PF01595">
    <property type="entry name" value="CNNM"/>
    <property type="match status" value="1"/>
</dbReference>
<evidence type="ECO:0000256" key="1">
    <source>
        <dbReference type="ARBA" id="ARBA00004141"/>
    </source>
</evidence>
<dbReference type="FunFam" id="3.10.580.10:FF:000006">
    <property type="entry name" value="DUF21 and CBS domain protein"/>
    <property type="match status" value="1"/>
</dbReference>
<evidence type="ECO:0000256" key="3">
    <source>
        <dbReference type="ARBA" id="ARBA00022737"/>
    </source>
</evidence>
<evidence type="ECO:0000256" key="4">
    <source>
        <dbReference type="ARBA" id="ARBA00022989"/>
    </source>
</evidence>
<dbReference type="GO" id="GO:0010960">
    <property type="term" value="P:magnesium ion homeostasis"/>
    <property type="evidence" value="ECO:0007669"/>
    <property type="project" value="InterPro"/>
</dbReference>
<keyword evidence="4 7" id="KW-1133">Transmembrane helix</keyword>
<gene>
    <name evidence="11" type="ORF">BN9_094580</name>
</gene>
<dbReference type="SUPFAM" id="SSF54631">
    <property type="entry name" value="CBS-domain pair"/>
    <property type="match status" value="1"/>
</dbReference>
<dbReference type="OrthoDB" id="5353557at2759"/>
<dbReference type="InterPro" id="IPR046342">
    <property type="entry name" value="CBS_dom_sf"/>
</dbReference>
<evidence type="ECO:0000256" key="8">
    <source>
        <dbReference type="SAM" id="Phobius"/>
    </source>
</evidence>
<evidence type="ECO:0000313" key="12">
    <source>
        <dbReference type="Proteomes" id="UP000053237"/>
    </source>
</evidence>
<feature type="transmembrane region" description="Helical" evidence="8">
    <location>
        <begin position="103"/>
        <end position="122"/>
    </location>
</feature>
<evidence type="ECO:0000313" key="11">
    <source>
        <dbReference type="EMBL" id="CCI48374.1"/>
    </source>
</evidence>
<evidence type="ECO:0000256" key="6">
    <source>
        <dbReference type="PROSITE-ProRule" id="PRU00703"/>
    </source>
</evidence>
<dbReference type="GO" id="GO:0005737">
    <property type="term" value="C:cytoplasm"/>
    <property type="evidence" value="ECO:0007669"/>
    <property type="project" value="TreeGrafter"/>
</dbReference>
<evidence type="ECO:0008006" key="13">
    <source>
        <dbReference type="Google" id="ProtNLM"/>
    </source>
</evidence>
<dbReference type="InterPro" id="IPR045095">
    <property type="entry name" value="ACDP"/>
</dbReference>
<feature type="domain" description="CNNM transmembrane" evidence="10">
    <location>
        <begin position="14"/>
        <end position="194"/>
    </location>
</feature>
<keyword evidence="3" id="KW-0677">Repeat</keyword>
<reference evidence="11 12" key="1">
    <citation type="submission" date="2012-05" db="EMBL/GenBank/DDBJ databases">
        <title>Recombination and specialization in a pathogen metapopulation.</title>
        <authorList>
            <person name="Gardiner A."/>
            <person name="Kemen E."/>
            <person name="Schultz-Larsen T."/>
            <person name="MacLean D."/>
            <person name="Van Oosterhout C."/>
            <person name="Jones J.D.G."/>
        </authorList>
    </citation>
    <scope>NUCLEOTIDE SEQUENCE [LARGE SCALE GENOMIC DNA]</scope>
    <source>
        <strain evidence="11 12">Ac Nc2</strain>
    </source>
</reference>
<protein>
    <recommendedName>
        <fullName evidence="13">CNNM transmembrane domain-containing protein</fullName>
    </recommendedName>
</protein>
<dbReference type="GO" id="GO:0016020">
    <property type="term" value="C:membrane"/>
    <property type="evidence" value="ECO:0007669"/>
    <property type="project" value="UniProtKB-SubCell"/>
</dbReference>
<dbReference type="InterPro" id="IPR000644">
    <property type="entry name" value="CBS_dom"/>
</dbReference>
<dbReference type="STRING" id="65357.A0A024GPV1"/>
<accession>A0A024GPV1</accession>
<dbReference type="CDD" id="cd04590">
    <property type="entry name" value="CBS_pair_CorC_HlyC_assoc"/>
    <property type="match status" value="1"/>
</dbReference>
<keyword evidence="6" id="KW-0129">CBS domain</keyword>
<name>A0A024GPV1_9STRA</name>
<evidence type="ECO:0000259" key="10">
    <source>
        <dbReference type="PROSITE" id="PS51846"/>
    </source>
</evidence>
<feature type="transmembrane region" description="Helical" evidence="8">
    <location>
        <begin position="77"/>
        <end position="97"/>
    </location>
</feature>
<proteinExistence type="predicted"/>
<dbReference type="PANTHER" id="PTHR12064">
    <property type="entry name" value="METAL TRANSPORTER CNNM"/>
    <property type="match status" value="1"/>
</dbReference>
<comment type="subcellular location">
    <subcellularLocation>
        <location evidence="1">Membrane</location>
        <topology evidence="1">Multi-pass membrane protein</topology>
    </subcellularLocation>
</comment>
<dbReference type="GO" id="GO:0030026">
    <property type="term" value="P:intracellular manganese ion homeostasis"/>
    <property type="evidence" value="ECO:0007669"/>
    <property type="project" value="TreeGrafter"/>
</dbReference>
<evidence type="ECO:0000259" key="9">
    <source>
        <dbReference type="PROSITE" id="PS51371"/>
    </source>
</evidence>